<dbReference type="InterPro" id="IPR035901">
    <property type="entry name" value="GIY-YIG_endonuc_sf"/>
</dbReference>
<name>A0ABS8PK75_9BACT</name>
<dbReference type="RefSeq" id="WP_231002302.1">
    <property type="nucleotide sequence ID" value="NZ_JAJNEC010000003.1"/>
</dbReference>
<proteinExistence type="inferred from homology"/>
<dbReference type="Gene3D" id="3.40.1440.10">
    <property type="entry name" value="GIY-YIG endonuclease"/>
    <property type="match status" value="1"/>
</dbReference>
<organism evidence="3 4">
    <name type="scientific">Niabella pedocola</name>
    <dbReference type="NCBI Taxonomy" id="1752077"/>
    <lineage>
        <taxon>Bacteria</taxon>
        <taxon>Pseudomonadati</taxon>
        <taxon>Bacteroidota</taxon>
        <taxon>Chitinophagia</taxon>
        <taxon>Chitinophagales</taxon>
        <taxon>Chitinophagaceae</taxon>
        <taxon>Niabella</taxon>
    </lineage>
</organism>
<dbReference type="CDD" id="cd10448">
    <property type="entry name" value="GIY-YIG_unchar_3"/>
    <property type="match status" value="1"/>
</dbReference>
<dbReference type="EMBL" id="JAJNEC010000003">
    <property type="protein sequence ID" value="MCD2421396.1"/>
    <property type="molecule type" value="Genomic_DNA"/>
</dbReference>
<evidence type="ECO:0000259" key="2">
    <source>
        <dbReference type="PROSITE" id="PS50164"/>
    </source>
</evidence>
<feature type="domain" description="GIY-YIG" evidence="2">
    <location>
        <begin position="4"/>
        <end position="81"/>
    </location>
</feature>
<dbReference type="InterPro" id="IPR000305">
    <property type="entry name" value="GIY-YIG_endonuc"/>
</dbReference>
<gene>
    <name evidence="3" type="ORF">LQ567_01385</name>
</gene>
<accession>A0ABS8PK75</accession>
<dbReference type="PANTHER" id="PTHR34477:SF5">
    <property type="entry name" value="BSL5627 PROTEIN"/>
    <property type="match status" value="1"/>
</dbReference>
<comment type="similarity">
    <text evidence="1">Belongs to the UPF0213 family.</text>
</comment>
<dbReference type="SMART" id="SM00465">
    <property type="entry name" value="GIYc"/>
    <property type="match status" value="1"/>
</dbReference>
<comment type="caution">
    <text evidence="3">The sequence shown here is derived from an EMBL/GenBank/DDBJ whole genome shotgun (WGS) entry which is preliminary data.</text>
</comment>
<dbReference type="PANTHER" id="PTHR34477">
    <property type="entry name" value="UPF0213 PROTEIN YHBQ"/>
    <property type="match status" value="1"/>
</dbReference>
<dbReference type="Proteomes" id="UP001199816">
    <property type="component" value="Unassembled WGS sequence"/>
</dbReference>
<dbReference type="SUPFAM" id="SSF82771">
    <property type="entry name" value="GIY-YIG endonuclease"/>
    <property type="match status" value="1"/>
</dbReference>
<dbReference type="Pfam" id="PF01541">
    <property type="entry name" value="GIY-YIG"/>
    <property type="match status" value="1"/>
</dbReference>
<protein>
    <submittedName>
        <fullName evidence="3">GIY-YIG nuclease family protein</fullName>
    </submittedName>
</protein>
<dbReference type="InterPro" id="IPR050190">
    <property type="entry name" value="UPF0213_domain"/>
</dbReference>
<evidence type="ECO:0000313" key="4">
    <source>
        <dbReference type="Proteomes" id="UP001199816"/>
    </source>
</evidence>
<evidence type="ECO:0000313" key="3">
    <source>
        <dbReference type="EMBL" id="MCD2421396.1"/>
    </source>
</evidence>
<sequence>MRIITYSVYIVSNYLRTVLYIGVTNDLVRRMQEHKSGDGAGFTARYHCYYLVYYEDFSDIRNAIAREKQLKRWHREWKLNLIREQNPDMKDLSDEWLQ</sequence>
<reference evidence="3 4" key="1">
    <citation type="submission" date="2021-11" db="EMBL/GenBank/DDBJ databases">
        <title>Genomic of Niabella pedocola.</title>
        <authorList>
            <person name="Wu T."/>
        </authorList>
    </citation>
    <scope>NUCLEOTIDE SEQUENCE [LARGE SCALE GENOMIC DNA]</scope>
    <source>
        <strain evidence="3 4">JCM 31011</strain>
    </source>
</reference>
<evidence type="ECO:0000256" key="1">
    <source>
        <dbReference type="ARBA" id="ARBA00007435"/>
    </source>
</evidence>
<keyword evidence="4" id="KW-1185">Reference proteome</keyword>
<dbReference type="PROSITE" id="PS50164">
    <property type="entry name" value="GIY_YIG"/>
    <property type="match status" value="1"/>
</dbReference>